<accession>A0A238WQR3</accession>
<organism evidence="1 2">
    <name type="scientific">Dokdonia pacifica</name>
    <dbReference type="NCBI Taxonomy" id="1627892"/>
    <lineage>
        <taxon>Bacteria</taxon>
        <taxon>Pseudomonadati</taxon>
        <taxon>Bacteroidota</taxon>
        <taxon>Flavobacteriia</taxon>
        <taxon>Flavobacteriales</taxon>
        <taxon>Flavobacteriaceae</taxon>
        <taxon>Dokdonia</taxon>
    </lineage>
</organism>
<gene>
    <name evidence="1" type="ORF">SAMN06265376_1011327</name>
</gene>
<evidence type="ECO:0000313" key="1">
    <source>
        <dbReference type="EMBL" id="SNR48748.1"/>
    </source>
</evidence>
<reference evidence="1 2" key="1">
    <citation type="submission" date="2017-06" db="EMBL/GenBank/DDBJ databases">
        <authorList>
            <person name="Kim H.J."/>
            <person name="Triplett B.A."/>
        </authorList>
    </citation>
    <scope>NUCLEOTIDE SEQUENCE [LARGE SCALE GENOMIC DNA]</scope>
    <source>
        <strain evidence="1 2">DSM 25597</strain>
    </source>
</reference>
<name>A0A238WQR3_9FLAO</name>
<proteinExistence type="predicted"/>
<dbReference type="AlphaFoldDB" id="A0A238WQR3"/>
<evidence type="ECO:0000313" key="2">
    <source>
        <dbReference type="Proteomes" id="UP000198379"/>
    </source>
</evidence>
<sequence length="183" mass="21378">MEITDIQLDFLWLTKGGPILDAPDPFWEKWRKEKLKLSNFIKTESIPKLIQLIVTAYKDQYPRSYWGGGILLDLENYAPKEEEGYVLIESSSMIRKDIKKIKKKHYTDNEDLSYLSELIYEFTDSHELEVPIETILEGKVYEKVTNVNVITYTVEESPIAQLVITPQSFKLIVNEAYFVYLSL</sequence>
<protein>
    <submittedName>
        <fullName evidence="1">Uncharacterized protein</fullName>
    </submittedName>
</protein>
<dbReference type="Proteomes" id="UP000198379">
    <property type="component" value="Unassembled WGS sequence"/>
</dbReference>
<dbReference type="OrthoDB" id="9812676at2"/>
<keyword evidence="2" id="KW-1185">Reference proteome</keyword>
<dbReference type="EMBL" id="FZNY01000001">
    <property type="protein sequence ID" value="SNR48748.1"/>
    <property type="molecule type" value="Genomic_DNA"/>
</dbReference>
<dbReference type="RefSeq" id="WP_089370610.1">
    <property type="nucleotide sequence ID" value="NZ_BMEP01000003.1"/>
</dbReference>